<dbReference type="Proteomes" id="UP000799444">
    <property type="component" value="Unassembled WGS sequence"/>
</dbReference>
<accession>A0A9P4UX04</accession>
<gene>
    <name evidence="1" type="ORF">EJ04DRAFT_516661</name>
</gene>
<dbReference type="EMBL" id="ML996283">
    <property type="protein sequence ID" value="KAF2728368.1"/>
    <property type="molecule type" value="Genomic_DNA"/>
</dbReference>
<reference evidence="1" key="1">
    <citation type="journal article" date="2020" name="Stud. Mycol.">
        <title>101 Dothideomycetes genomes: a test case for predicting lifestyles and emergence of pathogens.</title>
        <authorList>
            <person name="Haridas S."/>
            <person name="Albert R."/>
            <person name="Binder M."/>
            <person name="Bloem J."/>
            <person name="Labutti K."/>
            <person name="Salamov A."/>
            <person name="Andreopoulos B."/>
            <person name="Baker S."/>
            <person name="Barry K."/>
            <person name="Bills G."/>
            <person name="Bluhm B."/>
            <person name="Cannon C."/>
            <person name="Castanera R."/>
            <person name="Culley D."/>
            <person name="Daum C."/>
            <person name="Ezra D."/>
            <person name="Gonzalez J."/>
            <person name="Henrissat B."/>
            <person name="Kuo A."/>
            <person name="Liang C."/>
            <person name="Lipzen A."/>
            <person name="Lutzoni F."/>
            <person name="Magnuson J."/>
            <person name="Mondo S."/>
            <person name="Nolan M."/>
            <person name="Ohm R."/>
            <person name="Pangilinan J."/>
            <person name="Park H.-J."/>
            <person name="Ramirez L."/>
            <person name="Alfaro M."/>
            <person name="Sun H."/>
            <person name="Tritt A."/>
            <person name="Yoshinaga Y."/>
            <person name="Zwiers L.-H."/>
            <person name="Turgeon B."/>
            <person name="Goodwin S."/>
            <person name="Spatafora J."/>
            <person name="Crous P."/>
            <person name="Grigoriev I."/>
        </authorList>
    </citation>
    <scope>NUCLEOTIDE SEQUENCE</scope>
    <source>
        <strain evidence="1">CBS 125425</strain>
    </source>
</reference>
<evidence type="ECO:0000313" key="2">
    <source>
        <dbReference type="Proteomes" id="UP000799444"/>
    </source>
</evidence>
<dbReference type="AlphaFoldDB" id="A0A9P4UX04"/>
<keyword evidence="2" id="KW-1185">Reference proteome</keyword>
<name>A0A9P4UX04_9PLEO</name>
<sequence>MTPEGMLIMTVSRSDRQPSTSLRAALPLTPAPHKGLAASCSSMEDKTRSIPKGWYREYTAN</sequence>
<protein>
    <submittedName>
        <fullName evidence="1">Uncharacterized protein</fullName>
    </submittedName>
</protein>
<organism evidence="1 2">
    <name type="scientific">Polyplosphaeria fusca</name>
    <dbReference type="NCBI Taxonomy" id="682080"/>
    <lineage>
        <taxon>Eukaryota</taxon>
        <taxon>Fungi</taxon>
        <taxon>Dikarya</taxon>
        <taxon>Ascomycota</taxon>
        <taxon>Pezizomycotina</taxon>
        <taxon>Dothideomycetes</taxon>
        <taxon>Pleosporomycetidae</taxon>
        <taxon>Pleosporales</taxon>
        <taxon>Tetraplosphaeriaceae</taxon>
        <taxon>Polyplosphaeria</taxon>
    </lineage>
</organism>
<evidence type="ECO:0000313" key="1">
    <source>
        <dbReference type="EMBL" id="KAF2728368.1"/>
    </source>
</evidence>
<proteinExistence type="predicted"/>
<comment type="caution">
    <text evidence="1">The sequence shown here is derived from an EMBL/GenBank/DDBJ whole genome shotgun (WGS) entry which is preliminary data.</text>
</comment>